<protein>
    <submittedName>
        <fullName evidence="3">Uncharacterized protein</fullName>
    </submittedName>
</protein>
<organism evidence="2 3">
    <name type="scientific">Romanomermis culicivorax</name>
    <name type="common">Nematode worm</name>
    <dbReference type="NCBI Taxonomy" id="13658"/>
    <lineage>
        <taxon>Eukaryota</taxon>
        <taxon>Metazoa</taxon>
        <taxon>Ecdysozoa</taxon>
        <taxon>Nematoda</taxon>
        <taxon>Enoplea</taxon>
        <taxon>Dorylaimia</taxon>
        <taxon>Mermithida</taxon>
        <taxon>Mermithoidea</taxon>
        <taxon>Mermithidae</taxon>
        <taxon>Romanomermis</taxon>
    </lineage>
</organism>
<name>A0A915IG09_ROMCU</name>
<feature type="transmembrane region" description="Helical" evidence="1">
    <location>
        <begin position="30"/>
        <end position="50"/>
    </location>
</feature>
<dbReference type="Proteomes" id="UP000887565">
    <property type="component" value="Unplaced"/>
</dbReference>
<evidence type="ECO:0000256" key="1">
    <source>
        <dbReference type="SAM" id="Phobius"/>
    </source>
</evidence>
<feature type="transmembrane region" description="Helical" evidence="1">
    <location>
        <begin position="70"/>
        <end position="92"/>
    </location>
</feature>
<keyword evidence="2" id="KW-1185">Reference proteome</keyword>
<keyword evidence="1" id="KW-0472">Membrane</keyword>
<reference evidence="3" key="1">
    <citation type="submission" date="2022-11" db="UniProtKB">
        <authorList>
            <consortium name="WormBaseParasite"/>
        </authorList>
    </citation>
    <scope>IDENTIFICATION</scope>
</reference>
<sequence>MLDSKMNNRMDLQCNTAYIPRWKIAEYNRILVVLNGFLGEAGAIPPLANVKVGDNRGSTNISQDFKIKSLNLPSGFIATLQITYIVAINITIEMQRK</sequence>
<keyword evidence="1" id="KW-1133">Transmembrane helix</keyword>
<dbReference type="AlphaFoldDB" id="A0A915IG09"/>
<keyword evidence="1" id="KW-0812">Transmembrane</keyword>
<proteinExistence type="predicted"/>
<evidence type="ECO:0000313" key="3">
    <source>
        <dbReference type="WBParaSite" id="nRc.2.0.1.t12739-RA"/>
    </source>
</evidence>
<evidence type="ECO:0000313" key="2">
    <source>
        <dbReference type="Proteomes" id="UP000887565"/>
    </source>
</evidence>
<accession>A0A915IG09</accession>
<dbReference type="WBParaSite" id="nRc.2.0.1.t12739-RA">
    <property type="protein sequence ID" value="nRc.2.0.1.t12739-RA"/>
    <property type="gene ID" value="nRc.2.0.1.g12739"/>
</dbReference>